<feature type="domain" description="PPM-type phosphatase" evidence="9">
    <location>
        <begin position="2"/>
        <end position="266"/>
    </location>
</feature>
<evidence type="ECO:0000256" key="5">
    <source>
        <dbReference type="ARBA" id="ARBA00022801"/>
    </source>
</evidence>
<keyword evidence="7" id="KW-0904">Protein phosphatase</keyword>
<keyword evidence="4" id="KW-0479">Metal-binding</keyword>
<reference evidence="10" key="1">
    <citation type="journal article" date="2020" name="Nature">
        <title>Giant virus diversity and host interactions through global metagenomics.</title>
        <authorList>
            <person name="Schulz F."/>
            <person name="Roux S."/>
            <person name="Paez-Espino D."/>
            <person name="Jungbluth S."/>
            <person name="Walsh D.A."/>
            <person name="Denef V.J."/>
            <person name="McMahon K.D."/>
            <person name="Konstantinidis K.T."/>
            <person name="Eloe-Fadrosh E.A."/>
            <person name="Kyrpides N.C."/>
            <person name="Woyke T."/>
        </authorList>
    </citation>
    <scope>NUCLEOTIDE SEQUENCE</scope>
    <source>
        <strain evidence="10">GVMAG-M-3300023179-103</strain>
    </source>
</reference>
<dbReference type="GO" id="GO:0046872">
    <property type="term" value="F:metal ion binding"/>
    <property type="evidence" value="ECO:0007669"/>
    <property type="project" value="UniProtKB-KW"/>
</dbReference>
<comment type="similarity">
    <text evidence="2">Belongs to the PP2C family.</text>
</comment>
<dbReference type="SUPFAM" id="SSF81606">
    <property type="entry name" value="PP2C-like"/>
    <property type="match status" value="1"/>
</dbReference>
<dbReference type="PANTHER" id="PTHR13832:SF803">
    <property type="entry name" value="PROTEIN PHOSPHATASE 1G"/>
    <property type="match status" value="1"/>
</dbReference>
<evidence type="ECO:0000256" key="8">
    <source>
        <dbReference type="ARBA" id="ARBA00023211"/>
    </source>
</evidence>
<evidence type="ECO:0000256" key="1">
    <source>
        <dbReference type="ARBA" id="ARBA00001936"/>
    </source>
</evidence>
<keyword evidence="5" id="KW-0378">Hydrolase</keyword>
<evidence type="ECO:0000256" key="3">
    <source>
        <dbReference type="ARBA" id="ARBA00013081"/>
    </source>
</evidence>
<evidence type="ECO:0000313" key="10">
    <source>
        <dbReference type="EMBL" id="QHT21702.1"/>
    </source>
</evidence>
<dbReference type="GO" id="GO:0004722">
    <property type="term" value="F:protein serine/threonine phosphatase activity"/>
    <property type="evidence" value="ECO:0007669"/>
    <property type="project" value="UniProtKB-EC"/>
</dbReference>
<dbReference type="PROSITE" id="PS51746">
    <property type="entry name" value="PPM_2"/>
    <property type="match status" value="1"/>
</dbReference>
<dbReference type="AlphaFoldDB" id="A0A6C0DZ05"/>
<dbReference type="SMART" id="SM00332">
    <property type="entry name" value="PP2Cc"/>
    <property type="match status" value="1"/>
</dbReference>
<dbReference type="InterPro" id="IPR036457">
    <property type="entry name" value="PPM-type-like_dom_sf"/>
</dbReference>
<evidence type="ECO:0000259" key="9">
    <source>
        <dbReference type="PROSITE" id="PS51746"/>
    </source>
</evidence>
<comment type="cofactor">
    <cofactor evidence="1">
        <name>Mn(2+)</name>
        <dbReference type="ChEBI" id="CHEBI:29035"/>
    </cofactor>
</comment>
<dbReference type="Pfam" id="PF00481">
    <property type="entry name" value="PP2C"/>
    <property type="match status" value="1"/>
</dbReference>
<sequence length="267" mass="30771">MSVHYVSLKGFRPTNEDAHNIILGRCKKNTETANVDYYGIYDGHGGNFVSKFLSENIYQYFTQKGVSYPLELDYINKVYDKIQQKLIDEHKDEAFNCGATCLVVCQYKVNNRDYLDILNTGDSRAVLCRNNIGITLNLEHKPENPVEKRRIKKLGGVIRKDGEVFRISDLSVSRAFGDISGNKFISHKPDYYNYKLHKNDKFIIIACDGLWDVFDSQNAVNFVLNNYYDENMKRIKTEVNIARKIAEHAIRNLHSGDNVSCIIIFFD</sequence>
<evidence type="ECO:0000256" key="4">
    <source>
        <dbReference type="ARBA" id="ARBA00022723"/>
    </source>
</evidence>
<dbReference type="InterPro" id="IPR015655">
    <property type="entry name" value="PP2C"/>
</dbReference>
<keyword evidence="8" id="KW-0464">Manganese</keyword>
<dbReference type="CDD" id="cd00143">
    <property type="entry name" value="PP2Cc"/>
    <property type="match status" value="1"/>
</dbReference>
<dbReference type="Gene3D" id="3.60.40.10">
    <property type="entry name" value="PPM-type phosphatase domain"/>
    <property type="match status" value="1"/>
</dbReference>
<proteinExistence type="inferred from homology"/>
<evidence type="ECO:0000256" key="2">
    <source>
        <dbReference type="ARBA" id="ARBA00006702"/>
    </source>
</evidence>
<dbReference type="PROSITE" id="PS01032">
    <property type="entry name" value="PPM_1"/>
    <property type="match status" value="1"/>
</dbReference>
<evidence type="ECO:0000256" key="6">
    <source>
        <dbReference type="ARBA" id="ARBA00022842"/>
    </source>
</evidence>
<dbReference type="EC" id="3.1.3.16" evidence="3"/>
<dbReference type="PANTHER" id="PTHR13832">
    <property type="entry name" value="PROTEIN PHOSPHATASE 2C"/>
    <property type="match status" value="1"/>
</dbReference>
<evidence type="ECO:0000256" key="7">
    <source>
        <dbReference type="ARBA" id="ARBA00022912"/>
    </source>
</evidence>
<dbReference type="EMBL" id="MN739696">
    <property type="protein sequence ID" value="QHT21702.1"/>
    <property type="molecule type" value="Genomic_DNA"/>
</dbReference>
<dbReference type="InterPro" id="IPR000222">
    <property type="entry name" value="PP2C_BS"/>
</dbReference>
<organism evidence="10">
    <name type="scientific">viral metagenome</name>
    <dbReference type="NCBI Taxonomy" id="1070528"/>
    <lineage>
        <taxon>unclassified sequences</taxon>
        <taxon>metagenomes</taxon>
        <taxon>organismal metagenomes</taxon>
    </lineage>
</organism>
<protein>
    <recommendedName>
        <fullName evidence="3">protein-serine/threonine phosphatase</fullName>
        <ecNumber evidence="3">3.1.3.16</ecNumber>
    </recommendedName>
</protein>
<dbReference type="InterPro" id="IPR001932">
    <property type="entry name" value="PPM-type_phosphatase-like_dom"/>
</dbReference>
<keyword evidence="6" id="KW-0460">Magnesium</keyword>
<name>A0A6C0DZ05_9ZZZZ</name>
<accession>A0A6C0DZ05</accession>